<keyword evidence="3" id="KW-1185">Reference proteome</keyword>
<reference evidence="2 3" key="1">
    <citation type="submission" date="2020-02" db="EMBL/GenBank/DDBJ databases">
        <authorList>
            <person name="Ma Q."/>
            <person name="Huang Y."/>
            <person name="Song X."/>
            <person name="Pei D."/>
        </authorList>
    </citation>
    <scope>NUCLEOTIDE SEQUENCE [LARGE SCALE GENOMIC DNA]</scope>
    <source>
        <strain evidence="2">Sxm20200214</strain>
        <tissue evidence="2">Leaf</tissue>
    </source>
</reference>
<dbReference type="OrthoDB" id="1882251at2759"/>
<evidence type="ECO:0000313" key="2">
    <source>
        <dbReference type="EMBL" id="KAG2301834.1"/>
    </source>
</evidence>
<dbReference type="AlphaFoldDB" id="A0A8X7S7A9"/>
<evidence type="ECO:0000256" key="1">
    <source>
        <dbReference type="SAM" id="MobiDB-lite"/>
    </source>
</evidence>
<dbReference type="Proteomes" id="UP000886595">
    <property type="component" value="Unassembled WGS sequence"/>
</dbReference>
<gene>
    <name evidence="2" type="ORF">Bca52824_030485</name>
</gene>
<name>A0A8X7S7A9_BRACI</name>
<dbReference type="EMBL" id="JAAMPC010000007">
    <property type="protein sequence ID" value="KAG2301834.1"/>
    <property type="molecule type" value="Genomic_DNA"/>
</dbReference>
<feature type="region of interest" description="Disordered" evidence="1">
    <location>
        <begin position="109"/>
        <end position="131"/>
    </location>
</feature>
<proteinExistence type="predicted"/>
<dbReference type="PANTHER" id="PTHR33527">
    <property type="entry name" value="OS07G0274300 PROTEIN"/>
    <property type="match status" value="1"/>
</dbReference>
<organism evidence="2 3">
    <name type="scientific">Brassica carinata</name>
    <name type="common">Ethiopian mustard</name>
    <name type="synonym">Abyssinian cabbage</name>
    <dbReference type="NCBI Taxonomy" id="52824"/>
    <lineage>
        <taxon>Eukaryota</taxon>
        <taxon>Viridiplantae</taxon>
        <taxon>Streptophyta</taxon>
        <taxon>Embryophyta</taxon>
        <taxon>Tracheophyta</taxon>
        <taxon>Spermatophyta</taxon>
        <taxon>Magnoliopsida</taxon>
        <taxon>eudicotyledons</taxon>
        <taxon>Gunneridae</taxon>
        <taxon>Pentapetalae</taxon>
        <taxon>rosids</taxon>
        <taxon>malvids</taxon>
        <taxon>Brassicales</taxon>
        <taxon>Brassicaceae</taxon>
        <taxon>Brassiceae</taxon>
        <taxon>Brassica</taxon>
    </lineage>
</organism>
<dbReference type="PANTHER" id="PTHR33527:SF45">
    <property type="entry name" value="RRM DOMAIN-CONTAINING PROTEIN"/>
    <property type="match status" value="1"/>
</dbReference>
<comment type="caution">
    <text evidence="2">The sequence shown here is derived from an EMBL/GenBank/DDBJ whole genome shotgun (WGS) entry which is preliminary data.</text>
</comment>
<sequence>MNEYANAPDFKPEPVYTDQHCLYLTFSDGFPLTETQILNFFKTVHGGAHEPYVADAFVFPRRGVRGPPLFGKVVFKRTFSPDFIMQNREKAFFNVEGRPLWCRRWVTQKKKTSASTSNSLRDGGSHNGGDQ</sequence>
<evidence type="ECO:0000313" key="3">
    <source>
        <dbReference type="Proteomes" id="UP000886595"/>
    </source>
</evidence>
<protein>
    <submittedName>
        <fullName evidence="2">Uncharacterized protein</fullName>
    </submittedName>
</protein>
<accession>A0A8X7S7A9</accession>